<dbReference type="AlphaFoldDB" id="H3SAS8"/>
<dbReference type="EMBL" id="AHKH01000005">
    <property type="protein sequence ID" value="EHQ63871.1"/>
    <property type="molecule type" value="Genomic_DNA"/>
</dbReference>
<evidence type="ECO:0000313" key="3">
    <source>
        <dbReference type="Proteomes" id="UP000003900"/>
    </source>
</evidence>
<dbReference type="Pfam" id="PF01636">
    <property type="entry name" value="APH"/>
    <property type="match status" value="1"/>
</dbReference>
<gene>
    <name evidence="2" type="ORF">PDENDC454_03065</name>
</gene>
<dbReference type="InterPro" id="IPR011009">
    <property type="entry name" value="Kinase-like_dom_sf"/>
</dbReference>
<evidence type="ECO:0000313" key="2">
    <source>
        <dbReference type="EMBL" id="EHQ63871.1"/>
    </source>
</evidence>
<reference evidence="2 3" key="1">
    <citation type="journal article" date="2012" name="J. Bacteriol.">
        <title>Genome Sequence of the Pattern-Forming Social Bacterium Paenibacillus dendritiformis C454 Chiral Morphotype.</title>
        <authorList>
            <person name="Sirota-Madi A."/>
            <person name="Olender T."/>
            <person name="Helman Y."/>
            <person name="Brainis I."/>
            <person name="Finkelshtein A."/>
            <person name="Roth D."/>
            <person name="Hagai E."/>
            <person name="Leshkowitz D."/>
            <person name="Brodsky L."/>
            <person name="Galatenko V."/>
            <person name="Nikolaev V."/>
            <person name="Gutnick D.L."/>
            <person name="Lancet D."/>
            <person name="Ben-Jacob E."/>
        </authorList>
    </citation>
    <scope>NUCLEOTIDE SEQUENCE [LARGE SCALE GENOMIC DNA]</scope>
    <source>
        <strain evidence="2 3">C454</strain>
    </source>
</reference>
<dbReference type="SUPFAM" id="SSF56112">
    <property type="entry name" value="Protein kinase-like (PK-like)"/>
    <property type="match status" value="1"/>
</dbReference>
<dbReference type="GO" id="GO:0016740">
    <property type="term" value="F:transferase activity"/>
    <property type="evidence" value="ECO:0007669"/>
    <property type="project" value="UniProtKB-KW"/>
</dbReference>
<organism evidence="2 3">
    <name type="scientific">Paenibacillus dendritiformis C454</name>
    <dbReference type="NCBI Taxonomy" id="1131935"/>
    <lineage>
        <taxon>Bacteria</taxon>
        <taxon>Bacillati</taxon>
        <taxon>Bacillota</taxon>
        <taxon>Bacilli</taxon>
        <taxon>Bacillales</taxon>
        <taxon>Paenibacillaceae</taxon>
        <taxon>Paenibacillus</taxon>
    </lineage>
</organism>
<dbReference type="Gene3D" id="3.90.1200.10">
    <property type="match status" value="1"/>
</dbReference>
<comment type="caution">
    <text evidence="2">The sequence shown here is derived from an EMBL/GenBank/DDBJ whole genome shotgun (WGS) entry which is preliminary data.</text>
</comment>
<evidence type="ECO:0000259" key="1">
    <source>
        <dbReference type="Pfam" id="PF01636"/>
    </source>
</evidence>
<dbReference type="InterPro" id="IPR002575">
    <property type="entry name" value="Aminoglycoside_PTrfase"/>
</dbReference>
<dbReference type="OrthoDB" id="9800774at2"/>
<dbReference type="STRING" id="1131935.PDENDC454_03065"/>
<protein>
    <submittedName>
        <fullName evidence="2">Aminoglycoside phosphotransferase</fullName>
    </submittedName>
</protein>
<feature type="domain" description="Aminoglycoside phosphotransferase" evidence="1">
    <location>
        <begin position="3"/>
        <end position="39"/>
    </location>
</feature>
<name>H3SAS8_9BACL</name>
<accession>H3SAS8</accession>
<keyword evidence="2" id="KW-0808">Transferase</keyword>
<dbReference type="Proteomes" id="UP000003900">
    <property type="component" value="Unassembled WGS sequence"/>
</dbReference>
<proteinExistence type="predicted"/>
<dbReference type="RefSeq" id="WP_006675119.1">
    <property type="nucleotide sequence ID" value="NZ_AHKH01000005.1"/>
</dbReference>
<keyword evidence="3" id="KW-1185">Reference proteome</keyword>
<sequence>MAGDPNPNNMFIREDGQVAVIDWMNASIGNPEADLAEYMIMIRYAVLPSELPGSISEFLDPMREAIIDIFMDEYTKLSGMTYEEVYPWLVPVTARKLAADAISEEEKRLLVQEIRRFLKETQGGGKSQC</sequence>
<dbReference type="PATRIC" id="fig|1131935.3.peg.619"/>